<dbReference type="SUPFAM" id="SSF57701">
    <property type="entry name" value="Zn2/Cys6 DNA-binding domain"/>
    <property type="match status" value="1"/>
</dbReference>
<gene>
    <name evidence="3" type="ORF">SAPIO_CDS4897</name>
</gene>
<dbReference type="InterPro" id="IPR001138">
    <property type="entry name" value="Zn2Cys6_DnaBD"/>
</dbReference>
<reference evidence="3 4" key="1">
    <citation type="journal article" date="2014" name="Genome Announc.">
        <title>Draft genome sequence of the pathogenic fungus Scedosporium apiospermum.</title>
        <authorList>
            <person name="Vandeputte P."/>
            <person name="Ghamrawi S."/>
            <person name="Rechenmann M."/>
            <person name="Iltis A."/>
            <person name="Giraud S."/>
            <person name="Fleury M."/>
            <person name="Thornton C."/>
            <person name="Delhaes L."/>
            <person name="Meyer W."/>
            <person name="Papon N."/>
            <person name="Bouchara J.P."/>
        </authorList>
    </citation>
    <scope>NUCLEOTIDE SEQUENCE [LARGE SCALE GENOMIC DNA]</scope>
    <source>
        <strain evidence="3 4">IHEM 14462</strain>
    </source>
</reference>
<dbReference type="RefSeq" id="XP_016643019.1">
    <property type="nucleotide sequence ID" value="XM_016787344.1"/>
</dbReference>
<dbReference type="GO" id="GO:0001228">
    <property type="term" value="F:DNA-binding transcription activator activity, RNA polymerase II-specific"/>
    <property type="evidence" value="ECO:0007669"/>
    <property type="project" value="TreeGrafter"/>
</dbReference>
<dbReference type="HOGENOM" id="CLU_024934_0_2_1"/>
<dbReference type="SMART" id="SM00066">
    <property type="entry name" value="GAL4"/>
    <property type="match status" value="1"/>
</dbReference>
<evidence type="ECO:0000313" key="4">
    <source>
        <dbReference type="Proteomes" id="UP000028545"/>
    </source>
</evidence>
<dbReference type="KEGG" id="sapo:SAPIO_CDS4897"/>
<dbReference type="GeneID" id="27723969"/>
<dbReference type="PANTHER" id="PTHR47784">
    <property type="entry name" value="STEROL UPTAKE CONTROL PROTEIN 2"/>
    <property type="match status" value="1"/>
</dbReference>
<dbReference type="InterPro" id="IPR053157">
    <property type="entry name" value="Sterol_Uptake_Regulator"/>
</dbReference>
<dbReference type="OMA" id="MIWRECA"/>
<dbReference type="Pfam" id="PF00172">
    <property type="entry name" value="Zn_clus"/>
    <property type="match status" value="1"/>
</dbReference>
<keyword evidence="1" id="KW-0539">Nucleus</keyword>
<dbReference type="PANTHER" id="PTHR47784:SF5">
    <property type="entry name" value="STEROL UPTAKE CONTROL PROTEIN 2"/>
    <property type="match status" value="1"/>
</dbReference>
<dbReference type="PRINTS" id="PR00755">
    <property type="entry name" value="AFLATOXINBRP"/>
</dbReference>
<dbReference type="InterPro" id="IPR036864">
    <property type="entry name" value="Zn2-C6_fun-type_DNA-bd_sf"/>
</dbReference>
<dbReference type="GO" id="GO:0008270">
    <property type="term" value="F:zinc ion binding"/>
    <property type="evidence" value="ECO:0007669"/>
    <property type="project" value="InterPro"/>
</dbReference>
<dbReference type="Proteomes" id="UP000028545">
    <property type="component" value="Unassembled WGS sequence"/>
</dbReference>
<sequence length="375" mass="43466">MPITREPARTSTRRWYPKSRTGCRSCKSRKIKCDELRPCCRNCIKRGIECDFVQSTTAPTPLVPDRTVGVSIELELLHHFTVSTCSTLSTEAQVRNLWRINVPQIGFSVKYVLDGILSLSALHLARFDPARKDFLVSQSVLYHTASSAVALPQVCSITAQNCCSLFLFGVLTLFFSLASPKKPDDILVVSNGVIPEWLFLLRGIRPMFELQKAAILTSPVSVLFRTTISSVSFWESHSPEDHEFLKELEYNIRAQNANDSWKEKTLLDAVDALKRSYSFLKGKDFRDQDKLRGFYIWIFRISDDYLKLLKKADNDALCVFAFFCVLLRELERYWWMEGWAVHLMRRIYLMLDDVYRLWIRWPMEEIGWIPEPALR</sequence>
<evidence type="ECO:0000256" key="1">
    <source>
        <dbReference type="ARBA" id="ARBA00023242"/>
    </source>
</evidence>
<dbReference type="CDD" id="cd00067">
    <property type="entry name" value="GAL4"/>
    <property type="match status" value="1"/>
</dbReference>
<accession>A0A084G7A8</accession>
<dbReference type="Gene3D" id="4.10.240.10">
    <property type="entry name" value="Zn(2)-C6 fungal-type DNA-binding domain"/>
    <property type="match status" value="1"/>
</dbReference>
<name>A0A084G7A8_PSEDA</name>
<dbReference type="AlphaFoldDB" id="A0A084G7A8"/>
<protein>
    <recommendedName>
        <fullName evidence="2">Zn(2)-C6 fungal-type domain-containing protein</fullName>
    </recommendedName>
</protein>
<comment type="caution">
    <text evidence="3">The sequence shown here is derived from an EMBL/GenBank/DDBJ whole genome shotgun (WGS) entry which is preliminary data.</text>
</comment>
<proteinExistence type="predicted"/>
<dbReference type="VEuPathDB" id="FungiDB:SAPIO_CDS4897"/>
<dbReference type="Pfam" id="PF11951">
    <property type="entry name" value="Fungal_trans_2"/>
    <property type="match status" value="1"/>
</dbReference>
<organism evidence="3 4">
    <name type="scientific">Pseudallescheria apiosperma</name>
    <name type="common">Scedosporium apiospermum</name>
    <dbReference type="NCBI Taxonomy" id="563466"/>
    <lineage>
        <taxon>Eukaryota</taxon>
        <taxon>Fungi</taxon>
        <taxon>Dikarya</taxon>
        <taxon>Ascomycota</taxon>
        <taxon>Pezizomycotina</taxon>
        <taxon>Sordariomycetes</taxon>
        <taxon>Hypocreomycetidae</taxon>
        <taxon>Microascales</taxon>
        <taxon>Microascaceae</taxon>
        <taxon>Scedosporium</taxon>
    </lineage>
</organism>
<dbReference type="OrthoDB" id="10265322at2759"/>
<keyword evidence="4" id="KW-1185">Reference proteome</keyword>
<feature type="domain" description="Zn(2)-C6 fungal-type" evidence="2">
    <location>
        <begin position="22"/>
        <end position="52"/>
    </location>
</feature>
<evidence type="ECO:0000313" key="3">
    <source>
        <dbReference type="EMBL" id="KEZ43220.1"/>
    </source>
</evidence>
<evidence type="ECO:0000259" key="2">
    <source>
        <dbReference type="PROSITE" id="PS50048"/>
    </source>
</evidence>
<dbReference type="PROSITE" id="PS50048">
    <property type="entry name" value="ZN2_CY6_FUNGAL_2"/>
    <property type="match status" value="1"/>
</dbReference>
<dbReference type="InterPro" id="IPR021858">
    <property type="entry name" value="Fun_TF"/>
</dbReference>
<dbReference type="PROSITE" id="PS00463">
    <property type="entry name" value="ZN2_CY6_FUNGAL_1"/>
    <property type="match status" value="1"/>
</dbReference>
<dbReference type="EMBL" id="JOWA01000095">
    <property type="protein sequence ID" value="KEZ43220.1"/>
    <property type="molecule type" value="Genomic_DNA"/>
</dbReference>